<dbReference type="Pfam" id="PF13259">
    <property type="entry name" value="clamp_Gag1-like"/>
    <property type="match status" value="1"/>
</dbReference>
<evidence type="ECO:0000313" key="2">
    <source>
        <dbReference type="EMBL" id="KAG5523318.1"/>
    </source>
</evidence>
<evidence type="ECO:0000313" key="3">
    <source>
        <dbReference type="Proteomes" id="UP000823749"/>
    </source>
</evidence>
<dbReference type="PANTHER" id="PTHR33373:SF1">
    <property type="entry name" value="DUF4050 DOMAIN-CONTAINING PROTEIN"/>
    <property type="match status" value="1"/>
</dbReference>
<dbReference type="AlphaFoldDB" id="A0AAV6I6W4"/>
<evidence type="ECO:0000259" key="1">
    <source>
        <dbReference type="Pfam" id="PF13259"/>
    </source>
</evidence>
<accession>A0AAV6I6W4</accession>
<proteinExistence type="predicted"/>
<gene>
    <name evidence="2" type="ORF">RHGRI_035212</name>
</gene>
<dbReference type="Proteomes" id="UP000823749">
    <property type="component" value="Chromosome 12"/>
</dbReference>
<keyword evidence="3" id="KW-1185">Reference proteome</keyword>
<dbReference type="InterPro" id="IPR025124">
    <property type="entry name" value="Gag1-like_clamp"/>
</dbReference>
<name>A0AAV6I6W4_9ERIC</name>
<feature type="domain" description="Gag1-like clamp" evidence="1">
    <location>
        <begin position="87"/>
        <end position="194"/>
    </location>
</feature>
<comment type="caution">
    <text evidence="2">The sequence shown here is derived from an EMBL/GenBank/DDBJ whole genome shotgun (WGS) entry which is preliminary data.</text>
</comment>
<sequence length="242" mass="26734">MAASLSKKAKNLISLRYKHKCQDVSGKDGPQSSLGSSTVAWAMSSGCLGSLCKLELINSNEPPKEPKLQGRRVSKPSISEDFWTTSACDMDNSAVLSRGSISSISTSTLPIDPHGTSSGNTPSEFVNHGKFLLSFMLPTLFGLLLWNQTRQQWIGTKKPNIHTQQLREPKISWNATYESLLGSNKPFSQRIPLSVSFFLFGEEFFQSGLITLLGNALCIFGCNEQEMIDFLADIWEQEGLYD</sequence>
<organism evidence="2 3">
    <name type="scientific">Rhododendron griersonianum</name>
    <dbReference type="NCBI Taxonomy" id="479676"/>
    <lineage>
        <taxon>Eukaryota</taxon>
        <taxon>Viridiplantae</taxon>
        <taxon>Streptophyta</taxon>
        <taxon>Embryophyta</taxon>
        <taxon>Tracheophyta</taxon>
        <taxon>Spermatophyta</taxon>
        <taxon>Magnoliopsida</taxon>
        <taxon>eudicotyledons</taxon>
        <taxon>Gunneridae</taxon>
        <taxon>Pentapetalae</taxon>
        <taxon>asterids</taxon>
        <taxon>Ericales</taxon>
        <taxon>Ericaceae</taxon>
        <taxon>Ericoideae</taxon>
        <taxon>Rhodoreae</taxon>
        <taxon>Rhododendron</taxon>
    </lineage>
</organism>
<reference evidence="2" key="1">
    <citation type="submission" date="2020-08" db="EMBL/GenBank/DDBJ databases">
        <title>Plant Genome Project.</title>
        <authorList>
            <person name="Zhang R.-G."/>
        </authorList>
    </citation>
    <scope>NUCLEOTIDE SEQUENCE</scope>
    <source>
        <strain evidence="2">WSP0</strain>
        <tissue evidence="2">Leaf</tissue>
    </source>
</reference>
<dbReference type="EMBL" id="JACTNZ010000012">
    <property type="protein sequence ID" value="KAG5523318.1"/>
    <property type="molecule type" value="Genomic_DNA"/>
</dbReference>
<dbReference type="PANTHER" id="PTHR33373">
    <property type="entry name" value="OS07G0479600 PROTEIN"/>
    <property type="match status" value="1"/>
</dbReference>
<protein>
    <recommendedName>
        <fullName evidence="1">Gag1-like clamp domain-containing protein</fullName>
    </recommendedName>
</protein>